<comment type="caution">
    <text evidence="6">The sequence shown here is derived from an EMBL/GenBank/DDBJ whole genome shotgun (WGS) entry which is preliminary data.</text>
</comment>
<dbReference type="InterPro" id="IPR013105">
    <property type="entry name" value="TPR_2"/>
</dbReference>
<dbReference type="InterPro" id="IPR019734">
    <property type="entry name" value="TPR_rpt"/>
</dbReference>
<dbReference type="AlphaFoldDB" id="A0AA35X182"/>
<dbReference type="InterPro" id="IPR011990">
    <property type="entry name" value="TPR-like_helical_dom_sf"/>
</dbReference>
<dbReference type="GO" id="GO:0005737">
    <property type="term" value="C:cytoplasm"/>
    <property type="evidence" value="ECO:0007669"/>
    <property type="project" value="UniProtKB-SubCell"/>
</dbReference>
<evidence type="ECO:0000256" key="5">
    <source>
        <dbReference type="PROSITE-ProRule" id="PRU00339"/>
    </source>
</evidence>
<dbReference type="PANTHER" id="PTHR45994">
    <property type="entry name" value="FI21225P1"/>
    <property type="match status" value="1"/>
</dbReference>
<proteinExistence type="predicted"/>
<comment type="subcellular location">
    <subcellularLocation>
        <location evidence="1">Cytoplasm</location>
    </subcellularLocation>
</comment>
<keyword evidence="3" id="KW-0677">Repeat</keyword>
<gene>
    <name evidence="6" type="ORF">GBAR_LOCUS23089</name>
</gene>
<evidence type="ECO:0000256" key="4">
    <source>
        <dbReference type="ARBA" id="ARBA00022803"/>
    </source>
</evidence>
<keyword evidence="7" id="KW-1185">Reference proteome</keyword>
<dbReference type="InterPro" id="IPR016024">
    <property type="entry name" value="ARM-type_fold"/>
</dbReference>
<evidence type="ECO:0000256" key="3">
    <source>
        <dbReference type="ARBA" id="ARBA00022737"/>
    </source>
</evidence>
<keyword evidence="2" id="KW-0963">Cytoplasm</keyword>
<dbReference type="InterPro" id="IPR011989">
    <property type="entry name" value="ARM-like"/>
</dbReference>
<dbReference type="GO" id="GO:0051879">
    <property type="term" value="F:Hsp90 protein binding"/>
    <property type="evidence" value="ECO:0007669"/>
    <property type="project" value="TreeGrafter"/>
</dbReference>
<evidence type="ECO:0000313" key="7">
    <source>
        <dbReference type="Proteomes" id="UP001174909"/>
    </source>
</evidence>
<dbReference type="Gene3D" id="1.25.40.10">
    <property type="entry name" value="Tetratricopeptide repeat domain"/>
    <property type="match status" value="1"/>
</dbReference>
<dbReference type="Proteomes" id="UP001174909">
    <property type="component" value="Unassembled WGS sequence"/>
</dbReference>
<dbReference type="Pfam" id="PF07719">
    <property type="entry name" value="TPR_2"/>
    <property type="match status" value="1"/>
</dbReference>
<dbReference type="PANTHER" id="PTHR45994:SF1">
    <property type="entry name" value="FI21225P1"/>
    <property type="match status" value="1"/>
</dbReference>
<dbReference type="Gene3D" id="1.25.10.10">
    <property type="entry name" value="Leucine-rich Repeat Variant"/>
    <property type="match status" value="1"/>
</dbReference>
<feature type="repeat" description="TPR" evidence="5">
    <location>
        <begin position="9"/>
        <end position="42"/>
    </location>
</feature>
<dbReference type="PROSITE" id="PS50005">
    <property type="entry name" value="TPR"/>
    <property type="match status" value="1"/>
</dbReference>
<dbReference type="SMART" id="SM00028">
    <property type="entry name" value="TPR"/>
    <property type="match status" value="2"/>
</dbReference>
<organism evidence="6 7">
    <name type="scientific">Geodia barretti</name>
    <name type="common">Barrett's horny sponge</name>
    <dbReference type="NCBI Taxonomy" id="519541"/>
    <lineage>
        <taxon>Eukaryota</taxon>
        <taxon>Metazoa</taxon>
        <taxon>Porifera</taxon>
        <taxon>Demospongiae</taxon>
        <taxon>Heteroscleromorpha</taxon>
        <taxon>Tetractinellida</taxon>
        <taxon>Astrophorina</taxon>
        <taxon>Geodiidae</taxon>
        <taxon>Geodia</taxon>
    </lineage>
</organism>
<evidence type="ECO:0000256" key="1">
    <source>
        <dbReference type="ARBA" id="ARBA00004496"/>
    </source>
</evidence>
<dbReference type="SUPFAM" id="SSF48371">
    <property type="entry name" value="ARM repeat"/>
    <property type="match status" value="1"/>
</dbReference>
<evidence type="ECO:0000313" key="6">
    <source>
        <dbReference type="EMBL" id="CAI8041558.1"/>
    </source>
</evidence>
<accession>A0AA35X182</accession>
<evidence type="ECO:0000256" key="2">
    <source>
        <dbReference type="ARBA" id="ARBA00022490"/>
    </source>
</evidence>
<name>A0AA35X182_GEOBA</name>
<sequence>MSSTDLDGAVAAKNEGNDHFKQQNYTEATKCYSRALSLCPPPHPQAAVFLKNRAQCWINLHAYDKAVSDCAAALQISPSDIKTLYRHSQALEKTGKMVEAFRQVQVLLRIDPKKKEAVQMARRLTVELKKQAESMQSTDRMVQEMLAALSTPATPLEKQVKAAKNLAILSREVAGAEKIFAAGGATKLMGILESSSSPDLLNHTLQTLAGLCLGHRARAHAVLQTVSLERLSTLMASANSSVTSSAVSILKHAMLATTGEDTRSPPHPESALVTADTAVVVPVIQMLLLSLVSREISADARDFIVELLLRTLPQANLGEIFLREGLVARLLVLATETSGVKEGVVVRMSSDCHMNVSIALSTLHAALGNDKQKKKELQEKFCSNATGFVLGLLSEEEPREPDLWADGPRCPHPGCTGGRQRCVWGGVRAEESVEGCSFGGCGVSDGGGRGVGSRCVGQGSLSRG</sequence>
<dbReference type="SUPFAM" id="SSF48452">
    <property type="entry name" value="TPR-like"/>
    <property type="match status" value="1"/>
</dbReference>
<dbReference type="EMBL" id="CASHTH010003192">
    <property type="protein sequence ID" value="CAI8041558.1"/>
    <property type="molecule type" value="Genomic_DNA"/>
</dbReference>
<keyword evidence="4 5" id="KW-0802">TPR repeat</keyword>
<reference evidence="6" key="1">
    <citation type="submission" date="2023-03" db="EMBL/GenBank/DDBJ databases">
        <authorList>
            <person name="Steffen K."/>
            <person name="Cardenas P."/>
        </authorList>
    </citation>
    <scope>NUCLEOTIDE SEQUENCE</scope>
</reference>
<protein>
    <submittedName>
        <fullName evidence="6">Protein unc-45 homolog B</fullName>
    </submittedName>
</protein>